<keyword evidence="1" id="KW-0805">Transcription regulation</keyword>
<dbReference type="Pfam" id="PF13305">
    <property type="entry name" value="TetR_C_33"/>
    <property type="match status" value="1"/>
</dbReference>
<dbReference type="PANTHER" id="PTHR30055:SF212">
    <property type="entry name" value="TETR-FAMILY FAMILY TRANSCRIPTIONAL REGULATOR"/>
    <property type="match status" value="1"/>
</dbReference>
<dbReference type="STRING" id="526222.Desal_3802"/>
<dbReference type="PRINTS" id="PR00455">
    <property type="entry name" value="HTHTETR"/>
</dbReference>
<dbReference type="Proteomes" id="UP000002601">
    <property type="component" value="Chromosome"/>
</dbReference>
<feature type="DNA-binding region" description="H-T-H motif" evidence="4">
    <location>
        <begin position="35"/>
        <end position="54"/>
    </location>
</feature>
<dbReference type="SUPFAM" id="SSF48498">
    <property type="entry name" value="Tetracyclin repressor-like, C-terminal domain"/>
    <property type="match status" value="1"/>
</dbReference>
<dbReference type="InterPro" id="IPR050109">
    <property type="entry name" value="HTH-type_TetR-like_transc_reg"/>
</dbReference>
<evidence type="ECO:0000256" key="1">
    <source>
        <dbReference type="ARBA" id="ARBA00023015"/>
    </source>
</evidence>
<dbReference type="PROSITE" id="PS50977">
    <property type="entry name" value="HTH_TETR_2"/>
    <property type="match status" value="1"/>
</dbReference>
<organism evidence="6 7">
    <name type="scientific">Maridesulfovibrio salexigens (strain ATCC 14822 / DSM 2638 / NCIMB 8403 / VKM B-1763)</name>
    <name type="common">Desulfovibrio salexigens</name>
    <dbReference type="NCBI Taxonomy" id="526222"/>
    <lineage>
        <taxon>Bacteria</taxon>
        <taxon>Pseudomonadati</taxon>
        <taxon>Thermodesulfobacteriota</taxon>
        <taxon>Desulfovibrionia</taxon>
        <taxon>Desulfovibrionales</taxon>
        <taxon>Desulfovibrionaceae</taxon>
        <taxon>Maridesulfovibrio</taxon>
    </lineage>
</organism>
<dbReference type="SUPFAM" id="SSF46689">
    <property type="entry name" value="Homeodomain-like"/>
    <property type="match status" value="1"/>
</dbReference>
<evidence type="ECO:0000256" key="3">
    <source>
        <dbReference type="ARBA" id="ARBA00023163"/>
    </source>
</evidence>
<dbReference type="InterPro" id="IPR001647">
    <property type="entry name" value="HTH_TetR"/>
</dbReference>
<evidence type="ECO:0000259" key="5">
    <source>
        <dbReference type="PROSITE" id="PS50977"/>
    </source>
</evidence>
<proteinExistence type="predicted"/>
<dbReference type="InterPro" id="IPR025996">
    <property type="entry name" value="MT1864/Rv1816-like_C"/>
</dbReference>
<evidence type="ECO:0000256" key="2">
    <source>
        <dbReference type="ARBA" id="ARBA00023125"/>
    </source>
</evidence>
<name>C6BUQ3_MARSD</name>
<keyword evidence="7" id="KW-1185">Reference proteome</keyword>
<reference evidence="6 7" key="1">
    <citation type="submission" date="2009-06" db="EMBL/GenBank/DDBJ databases">
        <title>Complete sequence of Desulfovibrio salexigens DSM 2638.</title>
        <authorList>
            <consortium name="US DOE Joint Genome Institute"/>
            <person name="Lucas S."/>
            <person name="Copeland A."/>
            <person name="Lapidus A."/>
            <person name="Glavina del Rio T."/>
            <person name="Tice H."/>
            <person name="Bruce D."/>
            <person name="Goodwin L."/>
            <person name="Pitluck S."/>
            <person name="Munk A.C."/>
            <person name="Brettin T."/>
            <person name="Detter J.C."/>
            <person name="Han C."/>
            <person name="Tapia R."/>
            <person name="Larimer F."/>
            <person name="Land M."/>
            <person name="Hauser L."/>
            <person name="Kyrpides N."/>
            <person name="Anderson I."/>
            <person name="Wall J.D."/>
            <person name="Arkin A.P."/>
            <person name="Dehal P."/>
            <person name="Chivian D."/>
            <person name="Giles B."/>
            <person name="Hazen T.C."/>
        </authorList>
    </citation>
    <scope>NUCLEOTIDE SEQUENCE [LARGE SCALE GENOMIC DNA]</scope>
    <source>
        <strain evidence="7">ATCC 14822 / DSM 2638 / NCIMB 8403 / VKM B-1763</strain>
    </source>
</reference>
<sequence>MSKISRREEEHKRMKQRILDAARELFVKDGFDNVSMRKIAAKIDYSPAALYRYFKNKEDLLLSLKQEGMEKFGRMQMHLPEIEDPFQRLREGGRIYLDFACAEPEYYELLFNRRPPSFADPEKWIGKPHRNFMNFKDTVRQCIETGVLGDVSVDIAVASLWSSVHGLACLVSTGRLQNSMPEIDMDTVFDQVLDFITIPQRERARQGLKDEN</sequence>
<evidence type="ECO:0000313" key="6">
    <source>
        <dbReference type="EMBL" id="ACS81847.1"/>
    </source>
</evidence>
<dbReference type="Pfam" id="PF00440">
    <property type="entry name" value="TetR_N"/>
    <property type="match status" value="1"/>
</dbReference>
<feature type="domain" description="HTH tetR-type" evidence="5">
    <location>
        <begin position="12"/>
        <end position="72"/>
    </location>
</feature>
<dbReference type="GO" id="GO:0003700">
    <property type="term" value="F:DNA-binding transcription factor activity"/>
    <property type="evidence" value="ECO:0007669"/>
    <property type="project" value="TreeGrafter"/>
</dbReference>
<dbReference type="AlphaFoldDB" id="C6BUQ3"/>
<dbReference type="EMBL" id="CP001649">
    <property type="protein sequence ID" value="ACS81847.1"/>
    <property type="molecule type" value="Genomic_DNA"/>
</dbReference>
<accession>C6BUQ3</accession>
<evidence type="ECO:0000256" key="4">
    <source>
        <dbReference type="PROSITE-ProRule" id="PRU00335"/>
    </source>
</evidence>
<dbReference type="KEGG" id="dsa:Desal_3802"/>
<dbReference type="HOGENOM" id="CLU_069356_40_3_7"/>
<keyword evidence="3" id="KW-0804">Transcription</keyword>
<dbReference type="GO" id="GO:0000976">
    <property type="term" value="F:transcription cis-regulatory region binding"/>
    <property type="evidence" value="ECO:0007669"/>
    <property type="project" value="TreeGrafter"/>
</dbReference>
<dbReference type="InterPro" id="IPR036271">
    <property type="entry name" value="Tet_transcr_reg_TetR-rel_C_sf"/>
</dbReference>
<dbReference type="Gene3D" id="1.10.357.10">
    <property type="entry name" value="Tetracycline Repressor, domain 2"/>
    <property type="match status" value="1"/>
</dbReference>
<evidence type="ECO:0000313" key="7">
    <source>
        <dbReference type="Proteomes" id="UP000002601"/>
    </source>
</evidence>
<dbReference type="InterPro" id="IPR009057">
    <property type="entry name" value="Homeodomain-like_sf"/>
</dbReference>
<keyword evidence="2 4" id="KW-0238">DNA-binding</keyword>
<protein>
    <submittedName>
        <fullName evidence="6">Transcriptional regulator, TetR family</fullName>
    </submittedName>
</protein>
<dbReference type="eggNOG" id="COG1309">
    <property type="taxonomic scope" value="Bacteria"/>
</dbReference>
<gene>
    <name evidence="6" type="ordered locus">Desal_3802</name>
</gene>
<dbReference type="PANTHER" id="PTHR30055">
    <property type="entry name" value="HTH-TYPE TRANSCRIPTIONAL REGULATOR RUTR"/>
    <property type="match status" value="1"/>
</dbReference>